<dbReference type="InterPro" id="IPR050950">
    <property type="entry name" value="HTH-type_LysR_regulators"/>
</dbReference>
<comment type="caution">
    <text evidence="6">The sequence shown here is derived from an EMBL/GenBank/DDBJ whole genome shotgun (WGS) entry which is preliminary data.</text>
</comment>
<dbReference type="GO" id="GO:0005829">
    <property type="term" value="C:cytosol"/>
    <property type="evidence" value="ECO:0007669"/>
    <property type="project" value="TreeGrafter"/>
</dbReference>
<dbReference type="Pfam" id="PF00126">
    <property type="entry name" value="HTH_1"/>
    <property type="match status" value="1"/>
</dbReference>
<dbReference type="PANTHER" id="PTHR30419:SF28">
    <property type="entry name" value="HTH-TYPE TRANSCRIPTIONAL REGULATOR BSDA"/>
    <property type="match status" value="1"/>
</dbReference>
<evidence type="ECO:0000259" key="5">
    <source>
        <dbReference type="PROSITE" id="PS50931"/>
    </source>
</evidence>
<dbReference type="EMBL" id="SRJD01000002">
    <property type="protein sequence ID" value="TGA99845.1"/>
    <property type="molecule type" value="Genomic_DNA"/>
</dbReference>
<keyword evidence="2" id="KW-0805">Transcription regulation</keyword>
<dbReference type="PRINTS" id="PR00039">
    <property type="entry name" value="HTHLYSR"/>
</dbReference>
<keyword evidence="3" id="KW-0238">DNA-binding</keyword>
<gene>
    <name evidence="6" type="ORF">E4665_02545</name>
</gene>
<evidence type="ECO:0000256" key="2">
    <source>
        <dbReference type="ARBA" id="ARBA00023015"/>
    </source>
</evidence>
<dbReference type="InterPro" id="IPR000847">
    <property type="entry name" value="LysR_HTH_N"/>
</dbReference>
<dbReference type="InterPro" id="IPR005119">
    <property type="entry name" value="LysR_subst-bd"/>
</dbReference>
<comment type="similarity">
    <text evidence="1">Belongs to the LysR transcriptional regulatory family.</text>
</comment>
<proteinExistence type="inferred from homology"/>
<sequence>MNIKELSYFTRLYHENNFTKVAQYFNVSQPTITAAIQRLEKELDTQLVIRDQSHKELIFTESGRQFEKHAEQILQELKTARSEIRALNKEKVRFGLPPIIGSYYFPFLSARLSEKKLLQNLETYENGSKVLLNRLINGQLDMALLGSVRSIEDARLTQLGLARKQFKIIVGPQHPLAEKRTVAFKDLIHESFIQLDEGFVHSTAFHLLTRRMRRKPEIIYRSNDIQIIKGMVANNVGISFLTEMAVFPADSVVALELSDEKQPEFLISLAYRANHILTPMQKGIVDLLTENKL</sequence>
<keyword evidence="7" id="KW-1185">Reference proteome</keyword>
<feature type="domain" description="HTH lysR-type" evidence="5">
    <location>
        <begin position="1"/>
        <end position="58"/>
    </location>
</feature>
<dbReference type="GO" id="GO:0003677">
    <property type="term" value="F:DNA binding"/>
    <property type="evidence" value="ECO:0007669"/>
    <property type="project" value="UniProtKB-KW"/>
</dbReference>
<dbReference type="PROSITE" id="PS50931">
    <property type="entry name" value="HTH_LYSR"/>
    <property type="match status" value="1"/>
</dbReference>
<dbReference type="AlphaFoldDB" id="A0A4Z0GRP7"/>
<evidence type="ECO:0000256" key="4">
    <source>
        <dbReference type="ARBA" id="ARBA00023163"/>
    </source>
</evidence>
<accession>A0A4Z0GRP7</accession>
<dbReference type="OrthoDB" id="9803735at2"/>
<dbReference type="PANTHER" id="PTHR30419">
    <property type="entry name" value="HTH-TYPE TRANSCRIPTIONAL REGULATOR YBHD"/>
    <property type="match status" value="1"/>
</dbReference>
<dbReference type="SUPFAM" id="SSF46785">
    <property type="entry name" value="Winged helix' DNA-binding domain"/>
    <property type="match status" value="1"/>
</dbReference>
<evidence type="ECO:0000256" key="3">
    <source>
        <dbReference type="ARBA" id="ARBA00023125"/>
    </source>
</evidence>
<organism evidence="6 7">
    <name type="scientific">Sporolactobacillus shoreae</name>
    <dbReference type="NCBI Taxonomy" id="1465501"/>
    <lineage>
        <taxon>Bacteria</taxon>
        <taxon>Bacillati</taxon>
        <taxon>Bacillota</taxon>
        <taxon>Bacilli</taxon>
        <taxon>Bacillales</taxon>
        <taxon>Sporolactobacillaceae</taxon>
        <taxon>Sporolactobacillus</taxon>
    </lineage>
</organism>
<name>A0A4Z0GRP7_9BACL</name>
<dbReference type="InterPro" id="IPR036390">
    <property type="entry name" value="WH_DNA-bd_sf"/>
</dbReference>
<dbReference type="Proteomes" id="UP000298347">
    <property type="component" value="Unassembled WGS sequence"/>
</dbReference>
<dbReference type="SUPFAM" id="SSF53850">
    <property type="entry name" value="Periplasmic binding protein-like II"/>
    <property type="match status" value="1"/>
</dbReference>
<protein>
    <submittedName>
        <fullName evidence="6">LysR family transcriptional regulator</fullName>
    </submittedName>
</protein>
<dbReference type="RefSeq" id="WP_135347241.1">
    <property type="nucleotide sequence ID" value="NZ_SRJD01000002.1"/>
</dbReference>
<reference evidence="6 7" key="1">
    <citation type="journal article" date="2015" name="Int. J. Syst. Evol. Microbiol.">
        <title>Sporolactobacillus shoreae sp. nov. and Sporolactobacillus spathodeae sp. nov., two spore-forming lactic acid bacteria isolated from tree barks in Thailand.</title>
        <authorList>
            <person name="Thamacharoensuk T."/>
            <person name="Kitahara M."/>
            <person name="Ohkuma M."/>
            <person name="Thongchul N."/>
            <person name="Tanasupawat S."/>
        </authorList>
    </citation>
    <scope>NUCLEOTIDE SEQUENCE [LARGE SCALE GENOMIC DNA]</scope>
    <source>
        <strain evidence="6 7">BK92</strain>
    </source>
</reference>
<dbReference type="Gene3D" id="1.10.10.10">
    <property type="entry name" value="Winged helix-like DNA-binding domain superfamily/Winged helix DNA-binding domain"/>
    <property type="match status" value="1"/>
</dbReference>
<keyword evidence="4" id="KW-0804">Transcription</keyword>
<evidence type="ECO:0000313" key="7">
    <source>
        <dbReference type="Proteomes" id="UP000298347"/>
    </source>
</evidence>
<evidence type="ECO:0000313" key="6">
    <source>
        <dbReference type="EMBL" id="TGA99845.1"/>
    </source>
</evidence>
<dbReference type="Pfam" id="PF03466">
    <property type="entry name" value="LysR_substrate"/>
    <property type="match status" value="1"/>
</dbReference>
<dbReference type="Gene3D" id="3.40.190.10">
    <property type="entry name" value="Periplasmic binding protein-like II"/>
    <property type="match status" value="2"/>
</dbReference>
<evidence type="ECO:0000256" key="1">
    <source>
        <dbReference type="ARBA" id="ARBA00009437"/>
    </source>
</evidence>
<dbReference type="InterPro" id="IPR036388">
    <property type="entry name" value="WH-like_DNA-bd_sf"/>
</dbReference>
<dbReference type="GO" id="GO:0003700">
    <property type="term" value="F:DNA-binding transcription factor activity"/>
    <property type="evidence" value="ECO:0007669"/>
    <property type="project" value="InterPro"/>
</dbReference>